<evidence type="ECO:0000259" key="2">
    <source>
        <dbReference type="PROSITE" id="PS00028"/>
    </source>
</evidence>
<feature type="domain" description="C2H2-type" evidence="2">
    <location>
        <begin position="268"/>
        <end position="290"/>
    </location>
</feature>
<sequence>MSFDNCEKIALRENEDKNGHQHLMKCKDFSHCRQNVNNKLTKHSEALFPGIAVVEARQRLAELRMGGTSNGTMPPQHPKQTPNGAGTKLVMIDQHPTDMKMLNSALIHCPLSSFESQQSQKEMAMFIQQKRQTKTTSACSKETTNVPSGKRMSAGVAWHKDNAVKRSFPADWHSQHNGQSLRTTANYFIAICAISALFLHQLPVHPTQTKSRIQLTPKHGTQLNSQIDTAASNGTSPEDLSIFCNTYVEARDKQTCIIDEECIGQFQCSFQNCAKRLKNNVTFMYHIWAHIAQQKPTKDDRRINLQILLAEHTGGNCAGDDIFTAKDQRSDVSRLHTCPECLLEQPTLYRARLHYHRVHKRGKRPLLETKRNKLIVCNICEQVFDTTSMQQHAVSHCLPNTRQQLDLPYECRFTGSGKKCLFRVSNRSALLQHFCNEHDDTHVLLCPFCLLTFSVPSADRRKRLIRMREYILHMTLHHEEKSRHCAHCVVRFGFSQLSQMEQHQEQHSKGGDRKWLQWRHKRFDLNSIQLDKSCAFTCSDMPDALVKFSNDDSQQKKKWNRMMEAKGTADVGCGKGAEEMQEDSQHVVAGDDEMHEAKLFGLLCMADVPRREVNEEEEEQKLHRADSADEGEKQKGERGREELRKWLSEFMMLREATELSQRVLQPNQTRLLERLMNQDEHRERIQLVCEEELREMRINASLMFYSLDDRL</sequence>
<feature type="compositionally biased region" description="Basic and acidic residues" evidence="1">
    <location>
        <begin position="620"/>
        <end position="640"/>
    </location>
</feature>
<dbReference type="SMART" id="SM00355">
    <property type="entry name" value="ZnF_C2H2"/>
    <property type="match status" value="6"/>
</dbReference>
<reference evidence="4" key="1">
    <citation type="submission" date="2022-11" db="UniProtKB">
        <authorList>
            <consortium name="WormBaseParasite"/>
        </authorList>
    </citation>
    <scope>IDENTIFICATION</scope>
</reference>
<proteinExistence type="predicted"/>
<dbReference type="PROSITE" id="PS00028">
    <property type="entry name" value="ZINC_FINGER_C2H2_1"/>
    <property type="match status" value="1"/>
</dbReference>
<evidence type="ECO:0000256" key="1">
    <source>
        <dbReference type="SAM" id="MobiDB-lite"/>
    </source>
</evidence>
<keyword evidence="3" id="KW-1185">Reference proteome</keyword>
<protein>
    <submittedName>
        <fullName evidence="4">C2H2-type domain-containing protein</fullName>
    </submittedName>
</protein>
<name>A0A914HHV8_GLORO</name>
<evidence type="ECO:0000313" key="3">
    <source>
        <dbReference type="Proteomes" id="UP000887572"/>
    </source>
</evidence>
<feature type="region of interest" description="Disordered" evidence="1">
    <location>
        <begin position="614"/>
        <end position="640"/>
    </location>
</feature>
<evidence type="ECO:0000313" key="4">
    <source>
        <dbReference type="WBParaSite" id="Gr19_v10_g17081.t2"/>
    </source>
</evidence>
<dbReference type="Proteomes" id="UP000887572">
    <property type="component" value="Unplaced"/>
</dbReference>
<dbReference type="InterPro" id="IPR013087">
    <property type="entry name" value="Znf_C2H2_type"/>
</dbReference>
<dbReference type="WBParaSite" id="Gr19_v10_g17081.t2">
    <property type="protein sequence ID" value="Gr19_v10_g17081.t2"/>
    <property type="gene ID" value="Gr19_v10_g17081"/>
</dbReference>
<organism evidence="3 4">
    <name type="scientific">Globodera rostochiensis</name>
    <name type="common">Golden nematode worm</name>
    <name type="synonym">Heterodera rostochiensis</name>
    <dbReference type="NCBI Taxonomy" id="31243"/>
    <lineage>
        <taxon>Eukaryota</taxon>
        <taxon>Metazoa</taxon>
        <taxon>Ecdysozoa</taxon>
        <taxon>Nematoda</taxon>
        <taxon>Chromadorea</taxon>
        <taxon>Rhabditida</taxon>
        <taxon>Tylenchina</taxon>
        <taxon>Tylenchomorpha</taxon>
        <taxon>Tylenchoidea</taxon>
        <taxon>Heteroderidae</taxon>
        <taxon>Heteroderinae</taxon>
        <taxon>Globodera</taxon>
    </lineage>
</organism>
<dbReference type="AlphaFoldDB" id="A0A914HHV8"/>
<accession>A0A914HHV8</accession>